<dbReference type="AlphaFoldDB" id="S3CU60"/>
<dbReference type="HOGENOM" id="CLU_1175738_0_0_1"/>
<feature type="region of interest" description="Disordered" evidence="1">
    <location>
        <begin position="1"/>
        <end position="51"/>
    </location>
</feature>
<accession>S3CU60</accession>
<evidence type="ECO:0000313" key="3">
    <source>
        <dbReference type="Proteomes" id="UP000016923"/>
    </source>
</evidence>
<dbReference type="VEuPathDB" id="FungiDB:F503_04725"/>
<keyword evidence="3" id="KW-1185">Reference proteome</keyword>
<organism evidence="2 3">
    <name type="scientific">Ophiostoma piceae (strain UAMH 11346)</name>
    <name type="common">Sap stain fungus</name>
    <dbReference type="NCBI Taxonomy" id="1262450"/>
    <lineage>
        <taxon>Eukaryota</taxon>
        <taxon>Fungi</taxon>
        <taxon>Dikarya</taxon>
        <taxon>Ascomycota</taxon>
        <taxon>Pezizomycotina</taxon>
        <taxon>Sordariomycetes</taxon>
        <taxon>Sordariomycetidae</taxon>
        <taxon>Ophiostomatales</taxon>
        <taxon>Ophiostomataceae</taxon>
        <taxon>Ophiostoma</taxon>
    </lineage>
</organism>
<dbReference type="EMBL" id="KE148162">
    <property type="protein sequence ID" value="EPE04210.1"/>
    <property type="molecule type" value="Genomic_DNA"/>
</dbReference>
<protein>
    <submittedName>
        <fullName evidence="2">Uncharacterized protein</fullName>
    </submittedName>
</protein>
<evidence type="ECO:0000313" key="2">
    <source>
        <dbReference type="EMBL" id="EPE04210.1"/>
    </source>
</evidence>
<proteinExistence type="predicted"/>
<evidence type="ECO:0000256" key="1">
    <source>
        <dbReference type="SAM" id="MobiDB-lite"/>
    </source>
</evidence>
<name>S3CU60_OPHP1</name>
<reference evidence="2 3" key="1">
    <citation type="journal article" date="2013" name="BMC Genomics">
        <title>The genome and transcriptome of the pine saprophyte Ophiostoma piceae, and a comparison with the bark beetle-associated pine pathogen Grosmannia clavigera.</title>
        <authorList>
            <person name="Haridas S."/>
            <person name="Wang Y."/>
            <person name="Lim L."/>
            <person name="Massoumi Alamouti S."/>
            <person name="Jackman S."/>
            <person name="Docking R."/>
            <person name="Robertson G."/>
            <person name="Birol I."/>
            <person name="Bohlmann J."/>
            <person name="Breuil C."/>
        </authorList>
    </citation>
    <scope>NUCLEOTIDE SEQUENCE [LARGE SCALE GENOMIC DNA]</scope>
    <source>
        <strain evidence="2 3">UAMH 11346</strain>
    </source>
</reference>
<sequence length="236" mass="26598">MRPKDHTQLHPTNRKCSKLEQHTRHPIPLGEDPVLQPRYPISKKRQLHGAKTVSRAALRRLAAHEKAMQEQVERERDIQDSLQGLSLDVKNTDSSPTIGELDPNLRGGNGSPQQTCPVNEPVLHLVIPTELPLRPAVPRRIAKLDRDRNRGRRRQRVSLGVESPYIAHPRGTGPDEQSLWADTNSDPNINYTLASGSPATLPHDAQTPRGAMQPRGTEWRRCLPPWEIPVLSWMAF</sequence>
<gene>
    <name evidence="2" type="ORF">F503_04725</name>
</gene>
<dbReference type="Proteomes" id="UP000016923">
    <property type="component" value="Unassembled WGS sequence"/>
</dbReference>